<comment type="caution">
    <text evidence="1">The sequence shown here is derived from an EMBL/GenBank/DDBJ whole genome shotgun (WGS) entry which is preliminary data.</text>
</comment>
<gene>
    <name evidence="1" type="ORF">M9H77_17904</name>
</gene>
<reference evidence="2" key="1">
    <citation type="journal article" date="2023" name="Nat. Plants">
        <title>Single-cell RNA sequencing provides a high-resolution roadmap for understanding the multicellular compartmentation of specialized metabolism.</title>
        <authorList>
            <person name="Sun S."/>
            <person name="Shen X."/>
            <person name="Li Y."/>
            <person name="Li Y."/>
            <person name="Wang S."/>
            <person name="Li R."/>
            <person name="Zhang H."/>
            <person name="Shen G."/>
            <person name="Guo B."/>
            <person name="Wei J."/>
            <person name="Xu J."/>
            <person name="St-Pierre B."/>
            <person name="Chen S."/>
            <person name="Sun C."/>
        </authorList>
    </citation>
    <scope>NUCLEOTIDE SEQUENCE [LARGE SCALE GENOMIC DNA]</scope>
</reference>
<evidence type="ECO:0000313" key="1">
    <source>
        <dbReference type="EMBL" id="KAI5668051.1"/>
    </source>
</evidence>
<dbReference type="Proteomes" id="UP001060085">
    <property type="component" value="Linkage Group LG04"/>
</dbReference>
<name>A0ACC0B5Y4_CATRO</name>
<sequence>MQNTIVADSPPLVPSHLKNMAFKNFRNYGIQKLGSTDIVRNPNEVIINKFRHPSSQYQRNTIRALDFHNKRPLQVHIRTIDPGAPTRSALRPTLVSSPPNSSLGDHVTAEHDAMYDAILVGLNP</sequence>
<accession>A0ACC0B5Y4</accession>
<dbReference type="EMBL" id="CM044704">
    <property type="protein sequence ID" value="KAI5668051.1"/>
    <property type="molecule type" value="Genomic_DNA"/>
</dbReference>
<evidence type="ECO:0000313" key="2">
    <source>
        <dbReference type="Proteomes" id="UP001060085"/>
    </source>
</evidence>
<organism evidence="1 2">
    <name type="scientific">Catharanthus roseus</name>
    <name type="common">Madagascar periwinkle</name>
    <name type="synonym">Vinca rosea</name>
    <dbReference type="NCBI Taxonomy" id="4058"/>
    <lineage>
        <taxon>Eukaryota</taxon>
        <taxon>Viridiplantae</taxon>
        <taxon>Streptophyta</taxon>
        <taxon>Embryophyta</taxon>
        <taxon>Tracheophyta</taxon>
        <taxon>Spermatophyta</taxon>
        <taxon>Magnoliopsida</taxon>
        <taxon>eudicotyledons</taxon>
        <taxon>Gunneridae</taxon>
        <taxon>Pentapetalae</taxon>
        <taxon>asterids</taxon>
        <taxon>lamiids</taxon>
        <taxon>Gentianales</taxon>
        <taxon>Apocynaceae</taxon>
        <taxon>Rauvolfioideae</taxon>
        <taxon>Vinceae</taxon>
        <taxon>Catharanthinae</taxon>
        <taxon>Catharanthus</taxon>
    </lineage>
</organism>
<protein>
    <submittedName>
        <fullName evidence="1">Uncharacterized protein</fullName>
    </submittedName>
</protein>
<keyword evidence="2" id="KW-1185">Reference proteome</keyword>
<proteinExistence type="predicted"/>